<keyword evidence="1" id="KW-0732">Signal</keyword>
<evidence type="ECO:0000256" key="1">
    <source>
        <dbReference type="ARBA" id="ARBA00022729"/>
    </source>
</evidence>
<protein>
    <submittedName>
        <fullName evidence="3">Peptidase_M23</fullName>
    </submittedName>
</protein>
<reference evidence="3" key="1">
    <citation type="journal article" date="2013" name="Environ. Microbiol.">
        <title>Seasonally variable intestinal metagenomes of the red palm weevil (Rhynchophorus ferrugineus).</title>
        <authorList>
            <person name="Jia S."/>
            <person name="Zhang X."/>
            <person name="Zhang G."/>
            <person name="Yin A."/>
            <person name="Zhang S."/>
            <person name="Li F."/>
            <person name="Wang L."/>
            <person name="Zhao D."/>
            <person name="Yun Q."/>
            <person name="Tala"/>
            <person name="Wang J."/>
            <person name="Sun G."/>
            <person name="Baabdullah M."/>
            <person name="Yu X."/>
            <person name="Hu S."/>
            <person name="Al-Mssallem I.S."/>
            <person name="Yu J."/>
        </authorList>
    </citation>
    <scope>NUCLEOTIDE SEQUENCE</scope>
</reference>
<accession>A0A060BY80</accession>
<dbReference type="GO" id="GO:0004222">
    <property type="term" value="F:metalloendopeptidase activity"/>
    <property type="evidence" value="ECO:0007669"/>
    <property type="project" value="TreeGrafter"/>
</dbReference>
<dbReference type="Pfam" id="PF01551">
    <property type="entry name" value="Peptidase_M23"/>
    <property type="match status" value="1"/>
</dbReference>
<dbReference type="InterPro" id="IPR016047">
    <property type="entry name" value="M23ase_b-sheet_dom"/>
</dbReference>
<evidence type="ECO:0000259" key="2">
    <source>
        <dbReference type="Pfam" id="PF01551"/>
    </source>
</evidence>
<dbReference type="EMBL" id="KF118171">
    <property type="protein sequence ID" value="AIA85431.1"/>
    <property type="molecule type" value="Genomic_DNA"/>
</dbReference>
<dbReference type="PANTHER" id="PTHR21666">
    <property type="entry name" value="PEPTIDASE-RELATED"/>
    <property type="match status" value="1"/>
</dbReference>
<feature type="domain" description="M23ase beta-sheet core" evidence="2">
    <location>
        <begin position="61"/>
        <end position="125"/>
    </location>
</feature>
<name>A0A060BY80_9NEIS</name>
<dbReference type="AlphaFoldDB" id="A0A060BY80"/>
<dbReference type="InterPro" id="IPR011055">
    <property type="entry name" value="Dup_hybrid_motif"/>
</dbReference>
<organism evidence="3">
    <name type="scientific">uncultured Neisseria sp</name>
    <dbReference type="NCBI Taxonomy" id="237778"/>
    <lineage>
        <taxon>Bacteria</taxon>
        <taxon>Pseudomonadati</taxon>
        <taxon>Pseudomonadota</taxon>
        <taxon>Betaproteobacteria</taxon>
        <taxon>Neisseriales</taxon>
        <taxon>Neisseriaceae</taxon>
        <taxon>Neisseria</taxon>
        <taxon>environmental samples</taxon>
    </lineage>
</organism>
<dbReference type="InterPro" id="IPR050570">
    <property type="entry name" value="Cell_wall_metabolism_enzyme"/>
</dbReference>
<proteinExistence type="predicted"/>
<sequence>MRKDSLMGHTEREMNFRKKYEEAEKYNLTNATSGMEVNSPAFYRPLRGIISKPFDAKSQRFGIDIAANPNESVLAVLDGTIIFQAFTAENGYVIEVQHNQDFISVYKHCSSLLKQEGEAVKSGEPLLS</sequence>
<dbReference type="Gene3D" id="2.70.70.10">
    <property type="entry name" value="Glucose Permease (Domain IIA)"/>
    <property type="match status" value="1"/>
</dbReference>
<dbReference type="CDD" id="cd12797">
    <property type="entry name" value="M23_peptidase"/>
    <property type="match status" value="1"/>
</dbReference>
<dbReference type="PANTHER" id="PTHR21666:SF289">
    <property type="entry name" value="L-ALA--D-GLU ENDOPEPTIDASE"/>
    <property type="match status" value="1"/>
</dbReference>
<evidence type="ECO:0000313" key="3">
    <source>
        <dbReference type="EMBL" id="AIA85431.1"/>
    </source>
</evidence>
<dbReference type="SUPFAM" id="SSF51261">
    <property type="entry name" value="Duplicated hybrid motif"/>
    <property type="match status" value="1"/>
</dbReference>